<dbReference type="Ensembl" id="ENSCMIT00000031017.1">
    <property type="protein sequence ID" value="ENSCMIP00000030550.1"/>
    <property type="gene ID" value="ENSCMIG00000013140.1"/>
</dbReference>
<dbReference type="Pfam" id="PF01160">
    <property type="entry name" value="Opiods_neuropep"/>
    <property type="match status" value="1"/>
</dbReference>
<accession>A0A4W3JE31</accession>
<dbReference type="GO" id="GO:0030425">
    <property type="term" value="C:dendrite"/>
    <property type="evidence" value="ECO:0007669"/>
    <property type="project" value="TreeGrafter"/>
</dbReference>
<evidence type="ECO:0000256" key="15">
    <source>
        <dbReference type="ARBA" id="ARBA00035624"/>
    </source>
</evidence>
<dbReference type="OMA" id="EEPYYSY"/>
<feature type="compositionally biased region" description="Acidic residues" evidence="16">
    <location>
        <begin position="188"/>
        <end position="199"/>
    </location>
</feature>
<evidence type="ECO:0000256" key="13">
    <source>
        <dbReference type="ARBA" id="ARBA00032642"/>
    </source>
</evidence>
<evidence type="ECO:0000256" key="14">
    <source>
        <dbReference type="ARBA" id="ARBA00035607"/>
    </source>
</evidence>
<evidence type="ECO:0000256" key="6">
    <source>
        <dbReference type="ARBA" id="ARBA00022729"/>
    </source>
</evidence>
<evidence type="ECO:0000256" key="10">
    <source>
        <dbReference type="ARBA" id="ARBA00023205"/>
    </source>
</evidence>
<evidence type="ECO:0000313" key="18">
    <source>
        <dbReference type="Proteomes" id="UP000314986"/>
    </source>
</evidence>
<dbReference type="InterPro" id="IPR006024">
    <property type="entry name" value="Opioid_neupept"/>
</dbReference>
<evidence type="ECO:0000256" key="8">
    <source>
        <dbReference type="ARBA" id="ARBA00022901"/>
    </source>
</evidence>
<evidence type="ECO:0000256" key="11">
    <source>
        <dbReference type="ARBA" id="ARBA00024913"/>
    </source>
</evidence>
<keyword evidence="18" id="KW-1185">Reference proteome</keyword>
<sequence>MRRLIIAIICCVSDIQETRRPLFLAMMQWNVLVLVFTLTSLHTARADCTSQCSVCSSVLDSSIDPLICTLECEGVELSAREWERCEKALHTYKLDILGNDNEAFTIPNAEEKEGESEEALLGKQYGNLLKPYGSFLRKLDKNRLYAKALAQHDTNDKGRVPKKYREYLKKFGERSVPVLEKGSRELTDATEDLSEENGDGPEPQERYGGFTKGFGYKRRAEPGDGENQDVADLQKRYGGFMRRVGRPRFKWDNQKRYGGFLRRHFRVSVRSDDDADAYSEEVSDL</sequence>
<dbReference type="PANTHER" id="PTHR11438:SF4">
    <property type="entry name" value="PROENKEPHALIN-B"/>
    <property type="match status" value="1"/>
</dbReference>
<evidence type="ECO:0000256" key="1">
    <source>
        <dbReference type="ARBA" id="ARBA00004613"/>
    </source>
</evidence>
<dbReference type="GO" id="GO:0043679">
    <property type="term" value="C:axon terminus"/>
    <property type="evidence" value="ECO:0007669"/>
    <property type="project" value="TreeGrafter"/>
</dbReference>
<evidence type="ECO:0000256" key="9">
    <source>
        <dbReference type="ARBA" id="ARBA00023157"/>
    </source>
</evidence>
<keyword evidence="9" id="KW-1015">Disulfide bond</keyword>
<keyword evidence="6" id="KW-0732">Signal</keyword>
<dbReference type="GeneTree" id="ENSGT00950000183149"/>
<reference evidence="18" key="3">
    <citation type="journal article" date="2014" name="Nature">
        <title>Elephant shark genome provides unique insights into gnathostome evolution.</title>
        <authorList>
            <consortium name="International Elephant Shark Genome Sequencing Consortium"/>
            <person name="Venkatesh B."/>
            <person name="Lee A.P."/>
            <person name="Ravi V."/>
            <person name="Maurya A.K."/>
            <person name="Lian M.M."/>
            <person name="Swann J.B."/>
            <person name="Ohta Y."/>
            <person name="Flajnik M.F."/>
            <person name="Sutoh Y."/>
            <person name="Kasahara M."/>
            <person name="Hoon S."/>
            <person name="Gangu V."/>
            <person name="Roy S.W."/>
            <person name="Irimia M."/>
            <person name="Korzh V."/>
            <person name="Kondrychyn I."/>
            <person name="Lim Z.W."/>
            <person name="Tay B.H."/>
            <person name="Tohari S."/>
            <person name="Kong K.W."/>
            <person name="Ho S."/>
            <person name="Lorente-Galdos B."/>
            <person name="Quilez J."/>
            <person name="Marques-Bonet T."/>
            <person name="Raney B.J."/>
            <person name="Ingham P.W."/>
            <person name="Tay A."/>
            <person name="Hillier L.W."/>
            <person name="Minx P."/>
            <person name="Boehm T."/>
            <person name="Wilson R.K."/>
            <person name="Brenner S."/>
            <person name="Warren W.C."/>
        </authorList>
    </citation>
    <scope>NUCLEOTIDE SEQUENCE [LARGE SCALE GENOMIC DNA]</scope>
</reference>
<reference evidence="17" key="4">
    <citation type="submission" date="2025-08" db="UniProtKB">
        <authorList>
            <consortium name="Ensembl"/>
        </authorList>
    </citation>
    <scope>IDENTIFICATION</scope>
</reference>
<dbReference type="Proteomes" id="UP000314986">
    <property type="component" value="Unassembled WGS sequence"/>
</dbReference>
<evidence type="ECO:0000256" key="4">
    <source>
        <dbReference type="ARBA" id="ARBA00022525"/>
    </source>
</evidence>
<comment type="function">
    <text evidence="15">Leumorphin has a typical opioid activity and may have anti-apoptotic effect.</text>
</comment>
<protein>
    <recommendedName>
        <fullName evidence="3">Proenkephalin-B</fullName>
    </recommendedName>
    <alternativeName>
        <fullName evidence="13">Beta-neoendorphin-dynorphin</fullName>
    </alternativeName>
    <alternativeName>
        <fullName evidence="12">Preprodynorphin</fullName>
    </alternativeName>
</protein>
<reference evidence="18" key="2">
    <citation type="journal article" date="2007" name="PLoS Biol.">
        <title>Survey sequencing and comparative analysis of the elephant shark (Callorhinchus milii) genome.</title>
        <authorList>
            <person name="Venkatesh B."/>
            <person name="Kirkness E.F."/>
            <person name="Loh Y.H."/>
            <person name="Halpern A.L."/>
            <person name="Lee A.P."/>
            <person name="Johnson J."/>
            <person name="Dandona N."/>
            <person name="Viswanathan L.D."/>
            <person name="Tay A."/>
            <person name="Venter J.C."/>
            <person name="Strausberg R.L."/>
            <person name="Brenner S."/>
        </authorList>
    </citation>
    <scope>NUCLEOTIDE SEQUENCE [LARGE SCALE GENOMIC DNA]</scope>
</reference>
<dbReference type="STRING" id="7868.ENSCMIP00000030550"/>
<dbReference type="AlphaFoldDB" id="A0A4W3JE31"/>
<comment type="similarity">
    <text evidence="2">Belongs to the opioid neuropeptide precursor family.</text>
</comment>
<keyword evidence="8" id="KW-0555">Opioid peptide</keyword>
<evidence type="ECO:0000313" key="17">
    <source>
        <dbReference type="Ensembl" id="ENSCMIP00000030550.1"/>
    </source>
</evidence>
<dbReference type="InterPro" id="IPR000750">
    <property type="entry name" value="Proenkphlin_B"/>
</dbReference>
<reference evidence="17" key="5">
    <citation type="submission" date="2025-09" db="UniProtKB">
        <authorList>
            <consortium name="Ensembl"/>
        </authorList>
    </citation>
    <scope>IDENTIFICATION</scope>
</reference>
<dbReference type="GO" id="GO:0007600">
    <property type="term" value="P:sensory perception"/>
    <property type="evidence" value="ECO:0007669"/>
    <property type="project" value="TreeGrafter"/>
</dbReference>
<keyword evidence="10" id="KW-0257">Endorphin</keyword>
<evidence type="ECO:0000256" key="16">
    <source>
        <dbReference type="SAM" id="MobiDB-lite"/>
    </source>
</evidence>
<dbReference type="GO" id="GO:0007268">
    <property type="term" value="P:chemical synaptic transmission"/>
    <property type="evidence" value="ECO:0007669"/>
    <property type="project" value="UniProtKB-KW"/>
</dbReference>
<comment type="function">
    <text evidence="14">Dynorphin peptides differentially regulate the kappa opioid receptor. Dynorphin A(1-13) has a typical opioid activity, it is 700 times more potent than Leu-enkephalin.</text>
</comment>
<feature type="region of interest" description="Disordered" evidence="16">
    <location>
        <begin position="179"/>
        <end position="208"/>
    </location>
</feature>
<dbReference type="GO" id="GO:0043025">
    <property type="term" value="C:neuronal cell body"/>
    <property type="evidence" value="ECO:0007669"/>
    <property type="project" value="TreeGrafter"/>
</dbReference>
<dbReference type="GO" id="GO:0007218">
    <property type="term" value="P:neuropeptide signaling pathway"/>
    <property type="evidence" value="ECO:0007669"/>
    <property type="project" value="UniProtKB-KW"/>
</dbReference>
<evidence type="ECO:0000256" key="2">
    <source>
        <dbReference type="ARBA" id="ARBA00008543"/>
    </source>
</evidence>
<evidence type="ECO:0000256" key="12">
    <source>
        <dbReference type="ARBA" id="ARBA00032080"/>
    </source>
</evidence>
<keyword evidence="7" id="KW-0529">Neurotransmitter</keyword>
<proteinExistence type="inferred from homology"/>
<dbReference type="InParanoid" id="A0A4W3JE31"/>
<reference evidence="18" key="1">
    <citation type="journal article" date="2006" name="Science">
        <title>Ancient noncoding elements conserved in the human genome.</title>
        <authorList>
            <person name="Venkatesh B."/>
            <person name="Kirkness E.F."/>
            <person name="Loh Y.H."/>
            <person name="Halpern A.L."/>
            <person name="Lee A.P."/>
            <person name="Johnson J."/>
            <person name="Dandona N."/>
            <person name="Viswanathan L.D."/>
            <person name="Tay A."/>
            <person name="Venter J.C."/>
            <person name="Strausberg R.L."/>
            <person name="Brenner S."/>
        </authorList>
    </citation>
    <scope>NUCLEOTIDE SEQUENCE [LARGE SCALE GENOMIC DNA]</scope>
</reference>
<evidence type="ECO:0000256" key="5">
    <source>
        <dbReference type="ARBA" id="ARBA00022685"/>
    </source>
</evidence>
<organism evidence="17 18">
    <name type="scientific">Callorhinchus milii</name>
    <name type="common">Ghost shark</name>
    <dbReference type="NCBI Taxonomy" id="7868"/>
    <lineage>
        <taxon>Eukaryota</taxon>
        <taxon>Metazoa</taxon>
        <taxon>Chordata</taxon>
        <taxon>Craniata</taxon>
        <taxon>Vertebrata</taxon>
        <taxon>Chondrichthyes</taxon>
        <taxon>Holocephali</taxon>
        <taxon>Chimaeriformes</taxon>
        <taxon>Callorhinchidae</taxon>
        <taxon>Callorhinchus</taxon>
    </lineage>
</organism>
<dbReference type="GO" id="GO:0005886">
    <property type="term" value="C:plasma membrane"/>
    <property type="evidence" value="ECO:0007669"/>
    <property type="project" value="TreeGrafter"/>
</dbReference>
<dbReference type="PRINTS" id="PR01030">
    <property type="entry name" value="PENKBPRCRSR"/>
</dbReference>
<name>A0A4W3JE31_CALMI</name>
<gene>
    <name evidence="17" type="primary">pdyn</name>
</gene>
<dbReference type="GO" id="GO:0031628">
    <property type="term" value="F:opioid receptor binding"/>
    <property type="evidence" value="ECO:0007669"/>
    <property type="project" value="TreeGrafter"/>
</dbReference>
<dbReference type="GO" id="GO:0005576">
    <property type="term" value="C:extracellular region"/>
    <property type="evidence" value="ECO:0007669"/>
    <property type="project" value="UniProtKB-SubCell"/>
</dbReference>
<comment type="function">
    <text evidence="11">Leu-enkephalins compete with and mimic the effects of opiate drugs. They play a role in a number of physiologic functions, including pain perception and responses to stress.</text>
</comment>
<comment type="subcellular location">
    <subcellularLocation>
        <location evidence="1">Secreted</location>
    </subcellularLocation>
</comment>
<evidence type="ECO:0000256" key="7">
    <source>
        <dbReference type="ARBA" id="ARBA00022894"/>
    </source>
</evidence>
<dbReference type="GO" id="GO:0001515">
    <property type="term" value="F:opioid peptide activity"/>
    <property type="evidence" value="ECO:0007669"/>
    <property type="project" value="UniProtKB-KW"/>
</dbReference>
<dbReference type="PANTHER" id="PTHR11438">
    <property type="entry name" value="PROENKEPHALIN"/>
    <property type="match status" value="1"/>
</dbReference>
<evidence type="ECO:0000256" key="3">
    <source>
        <dbReference type="ARBA" id="ARBA00020232"/>
    </source>
</evidence>
<keyword evidence="5" id="KW-0165">Cleavage on pair of basic residues</keyword>
<keyword evidence="4" id="KW-0964">Secreted</keyword>